<reference evidence="2 3" key="1">
    <citation type="journal article" date="2020" name="Biotechnol. Biofuels">
        <title>New insights from the biogas microbiome by comprehensive genome-resolved metagenomics of nearly 1600 species originating from multiple anaerobic digesters.</title>
        <authorList>
            <person name="Campanaro S."/>
            <person name="Treu L."/>
            <person name="Rodriguez-R L.M."/>
            <person name="Kovalovszki A."/>
            <person name="Ziels R.M."/>
            <person name="Maus I."/>
            <person name="Zhu X."/>
            <person name="Kougias P.G."/>
            <person name="Basile A."/>
            <person name="Luo G."/>
            <person name="Schluter A."/>
            <person name="Konstantinidis K.T."/>
            <person name="Angelidaki I."/>
        </authorList>
    </citation>
    <scope>NUCLEOTIDE SEQUENCE [LARGE SCALE GENOMIC DNA]</scope>
    <source>
        <strain evidence="2">AS05jafATM_89</strain>
    </source>
</reference>
<accession>A0A832QBS7</accession>
<organism evidence="2 3">
    <name type="scientific">Candidatus Dojkabacteria bacterium</name>
    <dbReference type="NCBI Taxonomy" id="2099670"/>
    <lineage>
        <taxon>Bacteria</taxon>
        <taxon>Candidatus Dojkabacteria</taxon>
    </lineage>
</organism>
<proteinExistence type="predicted"/>
<evidence type="ECO:0000256" key="1">
    <source>
        <dbReference type="SAM" id="Phobius"/>
    </source>
</evidence>
<name>A0A832QBS7_9BACT</name>
<keyword evidence="1" id="KW-0812">Transmembrane</keyword>
<feature type="transmembrane region" description="Helical" evidence="1">
    <location>
        <begin position="80"/>
        <end position="103"/>
    </location>
</feature>
<protein>
    <submittedName>
        <fullName evidence="2">Uncharacterized protein</fullName>
    </submittedName>
</protein>
<dbReference type="EMBL" id="DUTP01000001">
    <property type="protein sequence ID" value="HHX99080.1"/>
    <property type="molecule type" value="Genomic_DNA"/>
</dbReference>
<keyword evidence="1" id="KW-0472">Membrane</keyword>
<feature type="transmembrane region" description="Helical" evidence="1">
    <location>
        <begin position="109"/>
        <end position="131"/>
    </location>
</feature>
<sequence length="132" mass="15559">MEQTRIQNSPDQQVIGFAKVDTYPQIFLFFIQDFLNWWYVKMPLRHLRKFGRLSTVLDDNLSITLLVGTFFVPWHRDKSIMGYLFGILIRLLYLPIAISIYSITMIVSFVLILTWLLLPLVAIIFTVISIFR</sequence>
<evidence type="ECO:0000313" key="2">
    <source>
        <dbReference type="EMBL" id="HHX99080.1"/>
    </source>
</evidence>
<comment type="caution">
    <text evidence="2">The sequence shown here is derived from an EMBL/GenBank/DDBJ whole genome shotgun (WGS) entry which is preliminary data.</text>
</comment>
<gene>
    <name evidence="2" type="ORF">GX533_00110</name>
</gene>
<keyword evidence="1" id="KW-1133">Transmembrane helix</keyword>
<dbReference type="Proteomes" id="UP000576550">
    <property type="component" value="Unassembled WGS sequence"/>
</dbReference>
<dbReference type="AlphaFoldDB" id="A0A832QBS7"/>
<evidence type="ECO:0000313" key="3">
    <source>
        <dbReference type="Proteomes" id="UP000576550"/>
    </source>
</evidence>